<keyword evidence="1" id="KW-0843">Virulence</keyword>
<dbReference type="InterPro" id="IPR001223">
    <property type="entry name" value="Glyco_hydro18_cat"/>
</dbReference>
<evidence type="ECO:0000259" key="2">
    <source>
        <dbReference type="PROSITE" id="PS51910"/>
    </source>
</evidence>
<dbReference type="PANTHER" id="PTHR11177">
    <property type="entry name" value="CHITINASE"/>
    <property type="match status" value="1"/>
</dbReference>
<reference evidence="3" key="1">
    <citation type="submission" date="2015-08" db="EMBL/GenBank/DDBJ databases">
        <title>Genome sequence and comparative analysis of clavicipitaceous insect-pathogenic fungus Aschersonia badia with Metarhizium spp.</title>
        <authorList>
            <person name="Agrawal Y."/>
            <person name="Narwani T."/>
            <person name="Subramanian S."/>
        </authorList>
    </citation>
    <scope>NUCLEOTIDE SEQUENCE</scope>
    <source>
        <strain evidence="3">MTCC 10142</strain>
    </source>
</reference>
<dbReference type="SUPFAM" id="SSF51445">
    <property type="entry name" value="(Trans)glycosidases"/>
    <property type="match status" value="1"/>
</dbReference>
<organism evidence="3">
    <name type="scientific">Hypocrella siamensis</name>
    <dbReference type="NCBI Taxonomy" id="696354"/>
    <lineage>
        <taxon>Eukaryota</taxon>
        <taxon>Fungi</taxon>
        <taxon>Dikarya</taxon>
        <taxon>Ascomycota</taxon>
        <taxon>Pezizomycotina</taxon>
        <taxon>Sordariomycetes</taxon>
        <taxon>Hypocreomycetidae</taxon>
        <taxon>Hypocreales</taxon>
        <taxon>Clavicipitaceae</taxon>
        <taxon>Hypocrella</taxon>
    </lineage>
</organism>
<feature type="domain" description="GH18" evidence="2">
    <location>
        <begin position="1"/>
        <end position="176"/>
    </location>
</feature>
<proteinExistence type="predicted"/>
<evidence type="ECO:0000256" key="1">
    <source>
        <dbReference type="ARBA" id="ARBA00023026"/>
    </source>
</evidence>
<name>A0A0P0BUK0_9HYPO</name>
<evidence type="ECO:0000313" key="3">
    <source>
        <dbReference type="EMBL" id="ALI93552.1"/>
    </source>
</evidence>
<protein>
    <submittedName>
        <fullName evidence="3">Chitinase 3</fullName>
    </submittedName>
</protein>
<accession>A0A0P0BUK0</accession>
<sequence>MPLEGLRLDGRVLHLVESDRRQLRSMRHTIRRLWQSEQAVLRRRQRTAAQCGMLRIVGEHSGLPERRSRGSGLDPRSFQIAPMDANAASLYSRFTALKSKKAGLETWISIGGWSFTDPGATRTIFSDMASSASGRSTFINGLVQFMSTYGFDGVDIDWNIPVLMIAADVRTMVRIILTQPSISCGVHEQRADAEQGTANNIANTVCYTARCGESCKPGTAEVAQFNGQPGSLSTNDKCDKKQYRSTCCDSKSEVGTCRWRGYRGAGLSCIGGYAEGKTELTTNTNSHEKKGDKNCHGGTQSYCCANFKPDTSNLKTDLKDAAQAAAKAAAAQVALDIAAKAFCRLAVPALLTPLELIEAAVLHRGRNLGYCGNRSHPGPN</sequence>
<dbReference type="PANTHER" id="PTHR11177:SF333">
    <property type="entry name" value="CHITINASE"/>
    <property type="match status" value="1"/>
</dbReference>
<dbReference type="GO" id="GO:0005975">
    <property type="term" value="P:carbohydrate metabolic process"/>
    <property type="evidence" value="ECO:0007669"/>
    <property type="project" value="InterPro"/>
</dbReference>
<dbReference type="AlphaFoldDB" id="A0A0P0BUK0"/>
<dbReference type="Gene3D" id="3.20.20.80">
    <property type="entry name" value="Glycosidases"/>
    <property type="match status" value="1"/>
</dbReference>
<dbReference type="InterPro" id="IPR050314">
    <property type="entry name" value="Glycosyl_Hydrlase_18"/>
</dbReference>
<dbReference type="Pfam" id="PF00704">
    <property type="entry name" value="Glyco_hydro_18"/>
    <property type="match status" value="1"/>
</dbReference>
<dbReference type="InterPro" id="IPR017853">
    <property type="entry name" value="GH"/>
</dbReference>
<dbReference type="PROSITE" id="PS51910">
    <property type="entry name" value="GH18_2"/>
    <property type="match status" value="1"/>
</dbReference>
<dbReference type="EMBL" id="KT630110">
    <property type="protein sequence ID" value="ALI93552.1"/>
    <property type="molecule type" value="Genomic_DNA"/>
</dbReference>